<dbReference type="EMBL" id="JASCTH010000030">
    <property type="protein sequence ID" value="MDI6104145.1"/>
    <property type="molecule type" value="Genomic_DNA"/>
</dbReference>
<feature type="compositionally biased region" description="Polar residues" evidence="1">
    <location>
        <begin position="159"/>
        <end position="174"/>
    </location>
</feature>
<protein>
    <recommendedName>
        <fullName evidence="4">PPE family domain-containing protein</fullName>
    </recommendedName>
</protein>
<gene>
    <name evidence="2" type="ORF">QLQ12_36690</name>
</gene>
<feature type="region of interest" description="Disordered" evidence="1">
    <location>
        <begin position="151"/>
        <end position="202"/>
    </location>
</feature>
<name>A0ABT6WWP8_9ACTN</name>
<evidence type="ECO:0000313" key="2">
    <source>
        <dbReference type="EMBL" id="MDI6104145.1"/>
    </source>
</evidence>
<accession>A0ABT6WWP8</accession>
<evidence type="ECO:0000256" key="1">
    <source>
        <dbReference type="SAM" id="MobiDB-lite"/>
    </source>
</evidence>
<dbReference type="Proteomes" id="UP001241758">
    <property type="component" value="Unassembled WGS sequence"/>
</dbReference>
<proteinExistence type="predicted"/>
<comment type="caution">
    <text evidence="2">The sequence shown here is derived from an EMBL/GenBank/DDBJ whole genome shotgun (WGS) entry which is preliminary data.</text>
</comment>
<feature type="compositionally biased region" description="Low complexity" evidence="1">
    <location>
        <begin position="176"/>
        <end position="185"/>
    </location>
</feature>
<sequence>MLTLTELRDARVDALDTAADAWTALARLAEDLASDAVTELARPLRGSGWDGDAAAARTAAAALNLTEAGIPAAGGDHRAAHDWWAGRSPEERHLYATAWPDRVGALDGLPATDRDQANQLALRNYIGDSVNRRDDQDNSQHDRAVNLLDKLKPVKSSRSRSGCTCSASNRSATAQRPWRSATRTPRPTPPCSFPGSVPNSTA</sequence>
<evidence type="ECO:0008006" key="4">
    <source>
        <dbReference type="Google" id="ProtNLM"/>
    </source>
</evidence>
<dbReference type="RefSeq" id="WP_282765453.1">
    <property type="nucleotide sequence ID" value="NZ_JASCTH010000030.1"/>
</dbReference>
<organism evidence="2 3">
    <name type="scientific">Actinoplanes sandaracinus</name>
    <dbReference type="NCBI Taxonomy" id="3045177"/>
    <lineage>
        <taxon>Bacteria</taxon>
        <taxon>Bacillati</taxon>
        <taxon>Actinomycetota</taxon>
        <taxon>Actinomycetes</taxon>
        <taxon>Micromonosporales</taxon>
        <taxon>Micromonosporaceae</taxon>
        <taxon>Actinoplanes</taxon>
    </lineage>
</organism>
<reference evidence="2 3" key="1">
    <citation type="submission" date="2023-05" db="EMBL/GenBank/DDBJ databases">
        <title>Actinoplanes sp. NEAU-A12 genome sequencing.</title>
        <authorList>
            <person name="Wang Z.-S."/>
        </authorList>
    </citation>
    <scope>NUCLEOTIDE SEQUENCE [LARGE SCALE GENOMIC DNA]</scope>
    <source>
        <strain evidence="2 3">NEAU-A12</strain>
    </source>
</reference>
<keyword evidence="3" id="KW-1185">Reference proteome</keyword>
<evidence type="ECO:0000313" key="3">
    <source>
        <dbReference type="Proteomes" id="UP001241758"/>
    </source>
</evidence>